<dbReference type="RefSeq" id="WP_106707262.1">
    <property type="nucleotide sequence ID" value="NZ_PXXU01000031.1"/>
</dbReference>
<proteinExistence type="predicted"/>
<reference evidence="2 3" key="1">
    <citation type="submission" date="2018-03" db="EMBL/GenBank/DDBJ databases">
        <title>Draft genome of Nitrosomonas supralitoralis APG5.</title>
        <authorList>
            <person name="Urakawa H."/>
            <person name="Lopez J.V."/>
        </authorList>
    </citation>
    <scope>NUCLEOTIDE SEQUENCE [LARGE SCALE GENOMIC DNA]</scope>
    <source>
        <strain evidence="2 3">APG5</strain>
    </source>
</reference>
<dbReference type="EMBL" id="PXXU01000031">
    <property type="protein sequence ID" value="PSJ16962.1"/>
    <property type="molecule type" value="Genomic_DNA"/>
</dbReference>
<gene>
    <name evidence="2" type="ORF">C7H79_10705</name>
</gene>
<dbReference type="OrthoDB" id="9813903at2"/>
<dbReference type="PANTHER" id="PTHR33121">
    <property type="entry name" value="CYCLIC DI-GMP PHOSPHODIESTERASE PDEF"/>
    <property type="match status" value="1"/>
</dbReference>
<organism evidence="2 3">
    <name type="scientific">Nitrosomonas supralitoralis</name>
    <dbReference type="NCBI Taxonomy" id="2116706"/>
    <lineage>
        <taxon>Bacteria</taxon>
        <taxon>Pseudomonadati</taxon>
        <taxon>Pseudomonadota</taxon>
        <taxon>Betaproteobacteria</taxon>
        <taxon>Nitrosomonadales</taxon>
        <taxon>Nitrosomonadaceae</taxon>
        <taxon>Nitrosomonas</taxon>
    </lineage>
</organism>
<name>A0A2P7NU10_9PROT</name>
<dbReference type="Gene3D" id="3.20.20.450">
    <property type="entry name" value="EAL domain"/>
    <property type="match status" value="1"/>
</dbReference>
<keyword evidence="3" id="KW-1185">Reference proteome</keyword>
<dbReference type="PROSITE" id="PS50883">
    <property type="entry name" value="EAL"/>
    <property type="match status" value="1"/>
</dbReference>
<dbReference type="Pfam" id="PF00563">
    <property type="entry name" value="EAL"/>
    <property type="match status" value="1"/>
</dbReference>
<dbReference type="Proteomes" id="UP000241912">
    <property type="component" value="Unassembled WGS sequence"/>
</dbReference>
<sequence>MTKNELIENVKETIKTLQQLRAMGLEISVDDFCAGYSSLSYLRRYQIDTLKIDRSLVCDIRDNPDNTAIVSVILAMTWLEDTNVRRGRGN</sequence>
<accession>A0A2P7NU10</accession>
<dbReference type="PANTHER" id="PTHR33121:SF70">
    <property type="entry name" value="SIGNALING PROTEIN YKOW"/>
    <property type="match status" value="1"/>
</dbReference>
<dbReference type="InterPro" id="IPR001633">
    <property type="entry name" value="EAL_dom"/>
</dbReference>
<evidence type="ECO:0000259" key="1">
    <source>
        <dbReference type="PROSITE" id="PS50883"/>
    </source>
</evidence>
<dbReference type="GO" id="GO:0071111">
    <property type="term" value="F:cyclic-guanylate-specific phosphodiesterase activity"/>
    <property type="evidence" value="ECO:0007669"/>
    <property type="project" value="InterPro"/>
</dbReference>
<dbReference type="SUPFAM" id="SSF141868">
    <property type="entry name" value="EAL domain-like"/>
    <property type="match status" value="1"/>
</dbReference>
<protein>
    <recommendedName>
        <fullName evidence="1">EAL domain-containing protein</fullName>
    </recommendedName>
</protein>
<evidence type="ECO:0000313" key="2">
    <source>
        <dbReference type="EMBL" id="PSJ16962.1"/>
    </source>
</evidence>
<feature type="domain" description="EAL" evidence="1">
    <location>
        <begin position="1"/>
        <end position="90"/>
    </location>
</feature>
<dbReference type="AlphaFoldDB" id="A0A2P7NU10"/>
<comment type="caution">
    <text evidence="2">The sequence shown here is derived from an EMBL/GenBank/DDBJ whole genome shotgun (WGS) entry which is preliminary data.</text>
</comment>
<dbReference type="CDD" id="cd01948">
    <property type="entry name" value="EAL"/>
    <property type="match status" value="1"/>
</dbReference>
<dbReference type="InterPro" id="IPR050706">
    <property type="entry name" value="Cyclic-di-GMP_PDE-like"/>
</dbReference>
<evidence type="ECO:0000313" key="3">
    <source>
        <dbReference type="Proteomes" id="UP000241912"/>
    </source>
</evidence>
<dbReference type="InterPro" id="IPR035919">
    <property type="entry name" value="EAL_sf"/>
</dbReference>